<dbReference type="Proteomes" id="UP000178771">
    <property type="component" value="Unassembled WGS sequence"/>
</dbReference>
<organism evidence="1 2">
    <name type="scientific">candidate division WWE3 bacterium RIFCSPLOWO2_01_FULL_39_13</name>
    <dbReference type="NCBI Taxonomy" id="1802624"/>
    <lineage>
        <taxon>Bacteria</taxon>
        <taxon>Katanobacteria</taxon>
    </lineage>
</organism>
<comment type="caution">
    <text evidence="1">The sequence shown here is derived from an EMBL/GenBank/DDBJ whole genome shotgun (WGS) entry which is preliminary data.</text>
</comment>
<name>A0A1F4V3K2_UNCKA</name>
<dbReference type="STRING" id="1802624.A2982_01990"/>
<sequence>MTLEQLLLQLALNISSTFIYDVVKGYFAKEKNPTIEGLKAELSLRLNIEGADIKSNNIIQFLAQNGDINVSGTQIYASKSVTMASSQGTQFTFGNNSKSSTGKSSIQARHGAQIHGQGDARMEQDEEGNIKFYT</sequence>
<proteinExistence type="predicted"/>
<evidence type="ECO:0000313" key="1">
    <source>
        <dbReference type="EMBL" id="OGC51630.1"/>
    </source>
</evidence>
<reference evidence="1 2" key="1">
    <citation type="journal article" date="2016" name="Nat. Commun.">
        <title>Thousands of microbial genomes shed light on interconnected biogeochemical processes in an aquifer system.</title>
        <authorList>
            <person name="Anantharaman K."/>
            <person name="Brown C.T."/>
            <person name="Hug L.A."/>
            <person name="Sharon I."/>
            <person name="Castelle C.J."/>
            <person name="Probst A.J."/>
            <person name="Thomas B.C."/>
            <person name="Singh A."/>
            <person name="Wilkins M.J."/>
            <person name="Karaoz U."/>
            <person name="Brodie E.L."/>
            <person name="Williams K.H."/>
            <person name="Hubbard S.S."/>
            <person name="Banfield J.F."/>
        </authorList>
    </citation>
    <scope>NUCLEOTIDE SEQUENCE [LARGE SCALE GENOMIC DNA]</scope>
</reference>
<protein>
    <submittedName>
        <fullName evidence="1">Uncharacterized protein</fullName>
    </submittedName>
</protein>
<accession>A0A1F4V3K2</accession>
<dbReference type="AlphaFoldDB" id="A0A1F4V3K2"/>
<evidence type="ECO:0000313" key="2">
    <source>
        <dbReference type="Proteomes" id="UP000178771"/>
    </source>
</evidence>
<dbReference type="EMBL" id="MEVH01000016">
    <property type="protein sequence ID" value="OGC51630.1"/>
    <property type="molecule type" value="Genomic_DNA"/>
</dbReference>
<gene>
    <name evidence="1" type="ORF">A2982_01990</name>
</gene>